<keyword evidence="3" id="KW-0378">Hydrolase</keyword>
<keyword evidence="8" id="KW-1185">Reference proteome</keyword>
<comment type="caution">
    <text evidence="7">The sequence shown here is derived from an EMBL/GenBank/DDBJ whole genome shotgun (WGS) entry which is preliminary data.</text>
</comment>
<protein>
    <recommendedName>
        <fullName evidence="2">protein-tyrosine-phosphatase</fullName>
        <ecNumber evidence="2">3.1.3.48</ecNumber>
    </recommendedName>
</protein>
<evidence type="ECO:0000256" key="1">
    <source>
        <dbReference type="ARBA" id="ARBA00008601"/>
    </source>
</evidence>
<dbReference type="Proteomes" id="UP001447188">
    <property type="component" value="Unassembled WGS sequence"/>
</dbReference>
<dbReference type="Gene3D" id="3.90.190.10">
    <property type="entry name" value="Protein tyrosine phosphatase superfamily"/>
    <property type="match status" value="1"/>
</dbReference>
<dbReference type="SUPFAM" id="SSF52799">
    <property type="entry name" value="(Phosphotyrosine protein) phosphatases II"/>
    <property type="match status" value="1"/>
</dbReference>
<dbReference type="InterPro" id="IPR016130">
    <property type="entry name" value="Tyr_Pase_AS"/>
</dbReference>
<dbReference type="InterPro" id="IPR020422">
    <property type="entry name" value="TYR_PHOSPHATASE_DUAL_dom"/>
</dbReference>
<comment type="similarity">
    <text evidence="1">Belongs to the protein-tyrosine phosphatase family. Non-receptor class dual specificity subfamily.</text>
</comment>
<evidence type="ECO:0000259" key="5">
    <source>
        <dbReference type="PROSITE" id="PS50054"/>
    </source>
</evidence>
<evidence type="ECO:0000256" key="2">
    <source>
        <dbReference type="ARBA" id="ARBA00013064"/>
    </source>
</evidence>
<name>A0ABR3GLH5_9PEZI</name>
<dbReference type="InterPro" id="IPR000387">
    <property type="entry name" value="Tyr_Pase_dom"/>
</dbReference>
<dbReference type="PROSITE" id="PS50054">
    <property type="entry name" value="TYR_PHOSPHATASE_DUAL"/>
    <property type="match status" value="1"/>
</dbReference>
<proteinExistence type="inferred from homology"/>
<reference evidence="7 8" key="1">
    <citation type="submission" date="2024-02" db="EMBL/GenBank/DDBJ databases">
        <title>Discinaceae phylogenomics.</title>
        <authorList>
            <person name="Dirks A.C."/>
            <person name="James T.Y."/>
        </authorList>
    </citation>
    <scope>NUCLEOTIDE SEQUENCE [LARGE SCALE GENOMIC DNA]</scope>
    <source>
        <strain evidence="7 8">ACD0624</strain>
    </source>
</reference>
<dbReference type="PROSITE" id="PS50056">
    <property type="entry name" value="TYR_PHOSPHATASE_2"/>
    <property type="match status" value="1"/>
</dbReference>
<feature type="domain" description="Tyrosine specific protein phosphatases" evidence="6">
    <location>
        <begin position="47"/>
        <end position="109"/>
    </location>
</feature>
<dbReference type="Pfam" id="PF00782">
    <property type="entry name" value="DSPc"/>
    <property type="match status" value="1"/>
</dbReference>
<dbReference type="CDD" id="cd14518">
    <property type="entry name" value="DSP_fungal_YVH1"/>
    <property type="match status" value="1"/>
</dbReference>
<evidence type="ECO:0000256" key="4">
    <source>
        <dbReference type="ARBA" id="ARBA00022912"/>
    </source>
</evidence>
<dbReference type="InterPro" id="IPR029021">
    <property type="entry name" value="Prot-tyrosine_phosphatase-like"/>
</dbReference>
<dbReference type="PANTHER" id="PTHR45848:SF4">
    <property type="entry name" value="DUAL SPECIFICITY PROTEIN PHOSPHATASE 12"/>
    <property type="match status" value="1"/>
</dbReference>
<dbReference type="EC" id="3.1.3.48" evidence="2"/>
<dbReference type="PROSITE" id="PS00383">
    <property type="entry name" value="TYR_PHOSPHATASE_1"/>
    <property type="match status" value="1"/>
</dbReference>
<feature type="domain" description="Tyrosine-protein phosphatase" evidence="5">
    <location>
        <begin position="1"/>
        <end position="130"/>
    </location>
</feature>
<dbReference type="PANTHER" id="PTHR45848">
    <property type="entry name" value="DUAL SPECIFICITY PROTEIN PHOSPHATASE 12 FAMILY MEMBER"/>
    <property type="match status" value="1"/>
</dbReference>
<accession>A0ABR3GLH5</accession>
<organism evidence="7 8">
    <name type="scientific">Discina gigas</name>
    <dbReference type="NCBI Taxonomy" id="1032678"/>
    <lineage>
        <taxon>Eukaryota</taxon>
        <taxon>Fungi</taxon>
        <taxon>Dikarya</taxon>
        <taxon>Ascomycota</taxon>
        <taxon>Pezizomycotina</taxon>
        <taxon>Pezizomycetes</taxon>
        <taxon>Pezizales</taxon>
        <taxon>Discinaceae</taxon>
        <taxon>Discina</taxon>
    </lineage>
</organism>
<gene>
    <name evidence="7" type="primary">YVH1</name>
    <name evidence="7" type="ORF">Q9L58_004321</name>
</gene>
<evidence type="ECO:0000256" key="3">
    <source>
        <dbReference type="ARBA" id="ARBA00022801"/>
    </source>
</evidence>
<evidence type="ECO:0000313" key="8">
    <source>
        <dbReference type="Proteomes" id="UP001447188"/>
    </source>
</evidence>
<keyword evidence="4" id="KW-0904">Protein phosphatase</keyword>
<dbReference type="InterPro" id="IPR000340">
    <property type="entry name" value="Dual-sp_phosphatase_cat-dom"/>
</dbReference>
<dbReference type="SMART" id="SM00195">
    <property type="entry name" value="DSPc"/>
    <property type="match status" value="1"/>
</dbReference>
<evidence type="ECO:0000313" key="7">
    <source>
        <dbReference type="EMBL" id="KAL0636713.1"/>
    </source>
</evidence>
<evidence type="ECO:0000259" key="6">
    <source>
        <dbReference type="PROSITE" id="PS50056"/>
    </source>
</evidence>
<dbReference type="EMBL" id="JBBBZM010000045">
    <property type="protein sequence ID" value="KAL0636713.1"/>
    <property type="molecule type" value="Genomic_DNA"/>
</dbReference>
<sequence>MFALRGREALKAAGITHVVSVLRLPLDKTLFEGYEHKVIEVDDVEDENLLEHFTASNEFISGALQAGGAVLIHCAMGKSRSATILAAYLMASRHIPPNLAIGLIKRARPIVEPNSGFTKQLELYHEMGYIAAVEDHPIYQRWRYLQDVEMSNAAGRAPERVHFRDAEAEIGKITQVKEGEIPAEKTEIELRCKKCSDFCFINTSSSEANSTAHTTRTAAAMFSSLRRTTLMDETRTL</sequence>